<evidence type="ECO:0000256" key="2">
    <source>
        <dbReference type="ARBA" id="ARBA00022737"/>
    </source>
</evidence>
<feature type="binding site" evidence="4">
    <location>
        <position position="214"/>
    </location>
    <ligand>
        <name>1D-myo-inositol 2-(L-cysteinylamino)-2-deoxy-alpha-D-glucopyranoside</name>
        <dbReference type="ChEBI" id="CHEBI:58887"/>
    </ligand>
</feature>
<keyword evidence="2 4" id="KW-0677">Repeat</keyword>
<feature type="binding site" evidence="4">
    <location>
        <begin position="68"/>
        <end position="70"/>
    </location>
    <ligand>
        <name>acetyl-CoA</name>
        <dbReference type="ChEBI" id="CHEBI:57288"/>
        <label>1</label>
    </ligand>
</feature>
<evidence type="ECO:0000313" key="6">
    <source>
        <dbReference type="EMBL" id="MFD1249859.1"/>
    </source>
</evidence>
<dbReference type="NCBIfam" id="TIGR03448">
    <property type="entry name" value="mycothiol_MshD"/>
    <property type="match status" value="1"/>
</dbReference>
<dbReference type="PANTHER" id="PTHR43877">
    <property type="entry name" value="AMINOALKYLPHOSPHONATE N-ACETYLTRANSFERASE-RELATED-RELATED"/>
    <property type="match status" value="1"/>
</dbReference>
<feature type="binding site" evidence="4">
    <location>
        <position position="166"/>
    </location>
    <ligand>
        <name>1D-myo-inositol 2-(L-cysteinylamino)-2-deoxy-alpha-D-glucopyranoside</name>
        <dbReference type="ChEBI" id="CHEBI:58887"/>
    </ligand>
</feature>
<dbReference type="Proteomes" id="UP001597229">
    <property type="component" value="Unassembled WGS sequence"/>
</dbReference>
<organism evidence="6 7">
    <name type="scientific">Nocardioides ginsengisoli</name>
    <dbReference type="NCBI Taxonomy" id="363868"/>
    <lineage>
        <taxon>Bacteria</taxon>
        <taxon>Bacillati</taxon>
        <taxon>Actinomycetota</taxon>
        <taxon>Actinomycetes</taxon>
        <taxon>Propionibacteriales</taxon>
        <taxon>Nocardioidaceae</taxon>
        <taxon>Nocardioides</taxon>
    </lineage>
</organism>
<feature type="binding site" evidence="4">
    <location>
        <begin position="225"/>
        <end position="231"/>
    </location>
    <ligand>
        <name>acetyl-CoA</name>
        <dbReference type="ChEBI" id="CHEBI:57288"/>
        <label>2</label>
    </ligand>
</feature>
<dbReference type="EC" id="2.3.1.189" evidence="4"/>
<feature type="binding site" evidence="4">
    <location>
        <begin position="257"/>
        <end position="262"/>
    </location>
    <ligand>
        <name>acetyl-CoA</name>
        <dbReference type="ChEBI" id="CHEBI:57288"/>
        <label>2</label>
    </ligand>
</feature>
<dbReference type="CDD" id="cd04301">
    <property type="entry name" value="NAT_SF"/>
    <property type="match status" value="1"/>
</dbReference>
<keyword evidence="7" id="KW-1185">Reference proteome</keyword>
<name>A0ABW3W468_9ACTN</name>
<comment type="caution">
    <text evidence="6">The sequence shown here is derived from an EMBL/GenBank/DDBJ whole genome shotgun (WGS) entry which is preliminary data.</text>
</comment>
<dbReference type="PIRSF" id="PIRSF021524">
    <property type="entry name" value="MSH_acetyltransferase"/>
    <property type="match status" value="1"/>
</dbReference>
<comment type="catalytic activity">
    <reaction evidence="4">
        <text>1D-myo-inositol 2-(L-cysteinylamino)-2-deoxy-alpha-D-glucopyranoside + acetyl-CoA = mycothiol + CoA + H(+)</text>
        <dbReference type="Rhea" id="RHEA:26172"/>
        <dbReference type="ChEBI" id="CHEBI:15378"/>
        <dbReference type="ChEBI" id="CHEBI:16768"/>
        <dbReference type="ChEBI" id="CHEBI:57287"/>
        <dbReference type="ChEBI" id="CHEBI:57288"/>
        <dbReference type="ChEBI" id="CHEBI:58887"/>
        <dbReference type="EC" id="2.3.1.189"/>
    </reaction>
</comment>
<sequence>MNAELSQLTGPAALDAIDRVRAACRETDGTDPLDEAATLRLKHDGLGMIGAWVADDGFALRRGEELDLAVAPSARGAGLGSTLGSAAITEPGPLSAWSHGDHPAAAALAARWGFARTRELWVMRRPTAVPLPGMELPDGVRIRDYGANDAAALLEVNAAAFAHHPEQGSLDEAGLAERMAEPWFDPAGLLLAVDDDGELLGFHWTKQHDAATGEVYVVGISPTAQGRGLGRVLTVAGLQHLASRGVEEVLLYVESDNTPARRLYEGLGFGHAPADTHVQYRRSESPNFGRNPETAE</sequence>
<keyword evidence="3 4" id="KW-0012">Acyltransferase</keyword>
<dbReference type="GO" id="GO:0035447">
    <property type="term" value="F:mycothiol synthase activity"/>
    <property type="evidence" value="ECO:0007669"/>
    <property type="project" value="UniProtKB-EC"/>
</dbReference>
<feature type="binding site" evidence="4">
    <location>
        <begin position="218"/>
        <end position="220"/>
    </location>
    <ligand>
        <name>acetyl-CoA</name>
        <dbReference type="ChEBI" id="CHEBI:57288"/>
        <label>2</label>
    </ligand>
</feature>
<comment type="caution">
    <text evidence="4">Lacks conserved residue(s) required for the propagation of feature annotation.</text>
</comment>
<feature type="binding site" evidence="4">
    <location>
        <position position="206"/>
    </location>
    <ligand>
        <name>1D-myo-inositol 2-(L-cysteinylamino)-2-deoxy-alpha-D-glucopyranoside</name>
        <dbReference type="ChEBI" id="CHEBI:58887"/>
    </ligand>
</feature>
<accession>A0ABW3W468</accession>
<evidence type="ECO:0000256" key="4">
    <source>
        <dbReference type="HAMAP-Rule" id="MF_01698"/>
    </source>
</evidence>
<dbReference type="HAMAP" id="MF_01698">
    <property type="entry name" value="MshD"/>
    <property type="match status" value="1"/>
</dbReference>
<comment type="function">
    <text evidence="4">Catalyzes the transfer of acetyl from acetyl-CoA to desacetylmycothiol (Cys-GlcN-Ins) to form mycothiol.</text>
</comment>
<dbReference type="InterPro" id="IPR017813">
    <property type="entry name" value="Mycothiol_AcTrfase"/>
</dbReference>
<evidence type="ECO:0000313" key="7">
    <source>
        <dbReference type="Proteomes" id="UP001597229"/>
    </source>
</evidence>
<feature type="binding site" evidence="4">
    <location>
        <position position="35"/>
    </location>
    <ligand>
        <name>1D-myo-inositol 2-(L-cysteinylamino)-2-deoxy-alpha-D-glucopyranoside</name>
        <dbReference type="ChEBI" id="CHEBI:58887"/>
    </ligand>
</feature>
<keyword evidence="1 4" id="KW-0808">Transferase</keyword>
<proteinExistence type="inferred from homology"/>
<dbReference type="RefSeq" id="WP_367920380.1">
    <property type="nucleotide sequence ID" value="NZ_BAABAC010000030.1"/>
</dbReference>
<dbReference type="SUPFAM" id="SSF55729">
    <property type="entry name" value="Acyl-CoA N-acyltransferases (Nat)"/>
    <property type="match status" value="2"/>
</dbReference>
<dbReference type="InterPro" id="IPR016181">
    <property type="entry name" value="Acyl_CoA_acyltransferase"/>
</dbReference>
<evidence type="ECO:0000259" key="5">
    <source>
        <dbReference type="PROSITE" id="PS51186"/>
    </source>
</evidence>
<protein>
    <recommendedName>
        <fullName evidence="4">Mycothiol acetyltransferase</fullName>
        <shortName evidence="4">MSH acetyltransferase</shortName>
        <ecNumber evidence="4">2.3.1.189</ecNumber>
    </recommendedName>
    <alternativeName>
        <fullName evidence="4">Mycothiol synthase</fullName>
    </alternativeName>
</protein>
<dbReference type="Gene3D" id="3.40.630.30">
    <property type="match status" value="1"/>
</dbReference>
<evidence type="ECO:0000256" key="1">
    <source>
        <dbReference type="ARBA" id="ARBA00022679"/>
    </source>
</evidence>
<dbReference type="InterPro" id="IPR050832">
    <property type="entry name" value="Bact_Acetyltransf"/>
</dbReference>
<dbReference type="InterPro" id="IPR000182">
    <property type="entry name" value="GNAT_dom"/>
</dbReference>
<gene>
    <name evidence="4 6" type="primary">mshD</name>
    <name evidence="6" type="ORF">ACFQ3F_18815</name>
</gene>
<dbReference type="Pfam" id="PF00583">
    <property type="entry name" value="Acetyltransf_1"/>
    <property type="match status" value="2"/>
</dbReference>
<dbReference type="EMBL" id="JBHTLX010000023">
    <property type="protein sequence ID" value="MFD1249859.1"/>
    <property type="molecule type" value="Genomic_DNA"/>
</dbReference>
<feature type="domain" description="N-acetyltransferase" evidence="5">
    <location>
        <begin position="140"/>
        <end position="289"/>
    </location>
</feature>
<comment type="subunit">
    <text evidence="4">Monomer.</text>
</comment>
<dbReference type="PROSITE" id="PS51186">
    <property type="entry name" value="GNAT"/>
    <property type="match status" value="2"/>
</dbReference>
<reference evidence="7" key="1">
    <citation type="journal article" date="2019" name="Int. J. Syst. Evol. Microbiol.">
        <title>The Global Catalogue of Microorganisms (GCM) 10K type strain sequencing project: providing services to taxonomists for standard genome sequencing and annotation.</title>
        <authorList>
            <consortium name="The Broad Institute Genomics Platform"/>
            <consortium name="The Broad Institute Genome Sequencing Center for Infectious Disease"/>
            <person name="Wu L."/>
            <person name="Ma J."/>
        </authorList>
    </citation>
    <scope>NUCLEOTIDE SEQUENCE [LARGE SCALE GENOMIC DNA]</scope>
    <source>
        <strain evidence="7">CCUG 52478</strain>
    </source>
</reference>
<comment type="similarity">
    <text evidence="4">Belongs to the acetyltransferase family. MshD subfamily.</text>
</comment>
<evidence type="ECO:0000256" key="3">
    <source>
        <dbReference type="ARBA" id="ARBA00023315"/>
    </source>
</evidence>
<feature type="domain" description="N-acetyltransferase" evidence="5">
    <location>
        <begin position="1"/>
        <end position="128"/>
    </location>
</feature>
<feature type="binding site" evidence="4">
    <location>
        <position position="252"/>
    </location>
    <ligand>
        <name>1D-myo-inositol 2-(L-cysteinylamino)-2-deoxy-alpha-D-glucopyranoside</name>
        <dbReference type="ChEBI" id="CHEBI:58887"/>
    </ligand>
</feature>